<comment type="caution">
    <text evidence="2">The sequence shown here is derived from an EMBL/GenBank/DDBJ whole genome shotgun (WGS) entry which is preliminary data.</text>
</comment>
<keyword evidence="1" id="KW-0732">Signal</keyword>
<sequence length="137" mass="14931">MTMAKILIGGVGFAALASAAPSAAQYYPYGNAYGYDNYGINSQAAVNRCTAAVQNRLSYRTAYNGYYGAYNTGRVLSVTRVDPNRNSIRVRGLATSGRVNNGLNLFGLLGSNYRADLSYSCTVDYRGRVRDVDINRR</sequence>
<evidence type="ECO:0000313" key="2">
    <source>
        <dbReference type="EMBL" id="MCL6739531.1"/>
    </source>
</evidence>
<proteinExistence type="predicted"/>
<feature type="chain" id="PRO_5045562233" evidence="1">
    <location>
        <begin position="20"/>
        <end position="137"/>
    </location>
</feature>
<dbReference type="EMBL" id="JAMGBB010000001">
    <property type="protein sequence ID" value="MCL6739531.1"/>
    <property type="molecule type" value="Genomic_DNA"/>
</dbReference>
<protein>
    <submittedName>
        <fullName evidence="2">Uncharacterized protein</fullName>
    </submittedName>
</protein>
<accession>A0ABT0S551</accession>
<evidence type="ECO:0000256" key="1">
    <source>
        <dbReference type="SAM" id="SignalP"/>
    </source>
</evidence>
<dbReference type="Proteomes" id="UP001165383">
    <property type="component" value="Unassembled WGS sequence"/>
</dbReference>
<gene>
    <name evidence="2" type="ORF">LZ518_00040</name>
</gene>
<name>A0ABT0S551_9SPHN</name>
<feature type="signal peptide" evidence="1">
    <location>
        <begin position="1"/>
        <end position="19"/>
    </location>
</feature>
<reference evidence="2" key="1">
    <citation type="submission" date="2022-05" db="EMBL/GenBank/DDBJ databases">
        <authorList>
            <person name="Jo J.-H."/>
            <person name="Im W.-T."/>
        </authorList>
    </citation>
    <scope>NUCLEOTIDE SEQUENCE</scope>
    <source>
        <strain evidence="2">RB56-2</strain>
    </source>
</reference>
<organism evidence="2 3">
    <name type="scientific">Sphingomonas brevis</name>
    <dbReference type="NCBI Taxonomy" id="2908206"/>
    <lineage>
        <taxon>Bacteria</taxon>
        <taxon>Pseudomonadati</taxon>
        <taxon>Pseudomonadota</taxon>
        <taxon>Alphaproteobacteria</taxon>
        <taxon>Sphingomonadales</taxon>
        <taxon>Sphingomonadaceae</taxon>
        <taxon>Sphingomonas</taxon>
    </lineage>
</organism>
<dbReference type="RefSeq" id="WP_249914016.1">
    <property type="nucleotide sequence ID" value="NZ_JAMGBB010000001.1"/>
</dbReference>
<keyword evidence="3" id="KW-1185">Reference proteome</keyword>
<evidence type="ECO:0000313" key="3">
    <source>
        <dbReference type="Proteomes" id="UP001165383"/>
    </source>
</evidence>